<organism evidence="1 2">
    <name type="scientific">Mycolicibacterium grossiae</name>
    <dbReference type="NCBI Taxonomy" id="1552759"/>
    <lineage>
        <taxon>Bacteria</taxon>
        <taxon>Bacillati</taxon>
        <taxon>Actinomycetota</taxon>
        <taxon>Actinomycetes</taxon>
        <taxon>Mycobacteriales</taxon>
        <taxon>Mycobacteriaceae</taxon>
        <taxon>Mycolicibacterium</taxon>
    </lineage>
</organism>
<dbReference type="RefSeq" id="WP_070351520.1">
    <property type="nucleotide sequence ID" value="NZ_CP043474.1"/>
</dbReference>
<dbReference type="EMBL" id="MCHX01000004">
    <property type="protein sequence ID" value="OFJ55288.1"/>
    <property type="molecule type" value="Genomic_DNA"/>
</dbReference>
<dbReference type="InterPro" id="IPR023393">
    <property type="entry name" value="START-like_dom_sf"/>
</dbReference>
<dbReference type="AlphaFoldDB" id="A0A1E8Q9N9"/>
<comment type="caution">
    <text evidence="1">The sequence shown here is derived from an EMBL/GenBank/DDBJ whole genome shotgun (WGS) entry which is preliminary data.</text>
</comment>
<proteinExistence type="predicted"/>
<evidence type="ECO:0000313" key="1">
    <source>
        <dbReference type="EMBL" id="OFJ55288.1"/>
    </source>
</evidence>
<accession>A0A1E8Q9N9</accession>
<gene>
    <name evidence="1" type="ORF">BEL07_02400</name>
</gene>
<protein>
    <recommendedName>
        <fullName evidence="3">Polyketide cyclase / dehydrase and lipid transport</fullName>
    </recommendedName>
</protein>
<keyword evidence="2" id="KW-1185">Reference proteome</keyword>
<dbReference type="Gene3D" id="3.30.530.20">
    <property type="match status" value="1"/>
</dbReference>
<reference evidence="1 2" key="1">
    <citation type="submission" date="2016-09" db="EMBL/GenBank/DDBJ databases">
        <title>genome sequence of Mycobacterium sp. 739 SCH.</title>
        <authorList>
            <person name="Greninger A.L."/>
            <person name="Qin X."/>
            <person name="Jerome K."/>
            <person name="Vora S."/>
            <person name="Quinn K."/>
        </authorList>
    </citation>
    <scope>NUCLEOTIDE SEQUENCE [LARGE SCALE GENOMIC DNA]</scope>
    <source>
        <strain evidence="1 2">SCH</strain>
    </source>
</reference>
<sequence>MNVFDNAKSHVRQAVEKVTHTVTEKVSDAATSAPRSQSITIARSRAEVLGLFTDAARLSVVFGDVAEVADVGPGRLRWTFVVDGSERAAWDRVVSAEGDRLRYVDVDPAKEVGMDLRLRDAPGDRGTEVTAHVSAPGPGPLTGALTYKALYRARALLQTGEVPTIRHNPSARTSPR</sequence>
<dbReference type="SUPFAM" id="SSF55961">
    <property type="entry name" value="Bet v1-like"/>
    <property type="match status" value="1"/>
</dbReference>
<evidence type="ECO:0000313" key="2">
    <source>
        <dbReference type="Proteomes" id="UP000178953"/>
    </source>
</evidence>
<evidence type="ECO:0008006" key="3">
    <source>
        <dbReference type="Google" id="ProtNLM"/>
    </source>
</evidence>
<name>A0A1E8Q9N9_9MYCO</name>
<dbReference type="Proteomes" id="UP000178953">
    <property type="component" value="Unassembled WGS sequence"/>
</dbReference>
<dbReference type="OrthoDB" id="9797595at2"/>